<name>A0ABM8CTX1_9NOCA</name>
<organism evidence="1 2">
    <name type="scientific">Nocardia sputorum</name>
    <dbReference type="NCBI Taxonomy" id="2984338"/>
    <lineage>
        <taxon>Bacteria</taxon>
        <taxon>Bacillati</taxon>
        <taxon>Actinomycetota</taxon>
        <taxon>Actinomycetes</taxon>
        <taxon>Mycobacteriales</taxon>
        <taxon>Nocardiaceae</taxon>
        <taxon>Nocardia</taxon>
    </lineage>
</organism>
<evidence type="ECO:0000313" key="2">
    <source>
        <dbReference type="Proteomes" id="UP001317870"/>
    </source>
</evidence>
<evidence type="ECO:0000313" key="1">
    <source>
        <dbReference type="EMBL" id="BDT98373.1"/>
    </source>
</evidence>
<dbReference type="EMBL" id="AP026978">
    <property type="protein sequence ID" value="BDT98373.1"/>
    <property type="molecule type" value="Genomic_DNA"/>
</dbReference>
<reference evidence="1 2" key="1">
    <citation type="submission" date="2022-11" db="EMBL/GenBank/DDBJ databases">
        <title>Genome Sequencing of Nocardia sp. ON39_IFM12276 and assembly.</title>
        <authorList>
            <person name="Shimojima M."/>
            <person name="Toyokawa M."/>
            <person name="Uesaka K."/>
        </authorList>
    </citation>
    <scope>NUCLEOTIDE SEQUENCE [LARGE SCALE GENOMIC DNA]</scope>
    <source>
        <strain evidence="1 2">IFM 12276</strain>
    </source>
</reference>
<dbReference type="Proteomes" id="UP001317870">
    <property type="component" value="Chromosome"/>
</dbReference>
<proteinExistence type="predicted"/>
<protein>
    <submittedName>
        <fullName evidence="1">Uncharacterized protein</fullName>
    </submittedName>
</protein>
<keyword evidence="2" id="KW-1185">Reference proteome</keyword>
<accession>A0ABM8CTX1</accession>
<sequence length="93" mass="10729">MSREMPNRDAIARIDRPSLAWRYLICAHSCTEITLPIVDGWPIFKERRWPDFRRALTFGTSGNEFEFTIDRSTLAEMLQLGSQALQALMPASR</sequence>
<gene>
    <name evidence="1" type="ORF">IFM12276_14020</name>
</gene>